<dbReference type="EMBL" id="BOMG01000011">
    <property type="protein sequence ID" value="GID52168.1"/>
    <property type="molecule type" value="Genomic_DNA"/>
</dbReference>
<evidence type="ECO:0000313" key="3">
    <source>
        <dbReference type="Proteomes" id="UP000612282"/>
    </source>
</evidence>
<comment type="caution">
    <text evidence="2">The sequence shown here is derived from an EMBL/GenBank/DDBJ whole genome shotgun (WGS) entry which is preliminary data.</text>
</comment>
<keyword evidence="3" id="KW-1185">Reference proteome</keyword>
<reference evidence="2 3" key="1">
    <citation type="submission" date="2021-01" db="EMBL/GenBank/DDBJ databases">
        <title>Whole genome shotgun sequence of Actinoplanes couchii NBRC 106145.</title>
        <authorList>
            <person name="Komaki H."/>
            <person name="Tamura T."/>
        </authorList>
    </citation>
    <scope>NUCLEOTIDE SEQUENCE [LARGE SCALE GENOMIC DNA]</scope>
    <source>
        <strain evidence="2 3">NBRC 106145</strain>
    </source>
</reference>
<evidence type="ECO:0008006" key="4">
    <source>
        <dbReference type="Google" id="ProtNLM"/>
    </source>
</evidence>
<dbReference type="RefSeq" id="WP_203793028.1">
    <property type="nucleotide sequence ID" value="NZ_BAAAQE010000020.1"/>
</dbReference>
<evidence type="ECO:0000256" key="1">
    <source>
        <dbReference type="SAM" id="Phobius"/>
    </source>
</evidence>
<keyword evidence="1" id="KW-0812">Transmembrane</keyword>
<gene>
    <name evidence="2" type="ORF">Aco03nite_005720</name>
</gene>
<sequence length="66" mass="7587">MSDPGQPEQPERSELEVRNRLVDRRKERIRQQIAKNRAGDYTVPTWVLTLLLVALIGGWALLIFTA</sequence>
<proteinExistence type="predicted"/>
<organism evidence="2 3">
    <name type="scientific">Actinoplanes couchii</name>
    <dbReference type="NCBI Taxonomy" id="403638"/>
    <lineage>
        <taxon>Bacteria</taxon>
        <taxon>Bacillati</taxon>
        <taxon>Actinomycetota</taxon>
        <taxon>Actinomycetes</taxon>
        <taxon>Micromonosporales</taxon>
        <taxon>Micromonosporaceae</taxon>
        <taxon>Actinoplanes</taxon>
    </lineage>
</organism>
<accession>A0ABQ3X0X0</accession>
<feature type="transmembrane region" description="Helical" evidence="1">
    <location>
        <begin position="45"/>
        <end position="64"/>
    </location>
</feature>
<dbReference type="Proteomes" id="UP000612282">
    <property type="component" value="Unassembled WGS sequence"/>
</dbReference>
<evidence type="ECO:0000313" key="2">
    <source>
        <dbReference type="EMBL" id="GID52168.1"/>
    </source>
</evidence>
<protein>
    <recommendedName>
        <fullName evidence="4">DUF3040 domain-containing protein</fullName>
    </recommendedName>
</protein>
<name>A0ABQ3X0X0_9ACTN</name>
<keyword evidence="1" id="KW-0472">Membrane</keyword>
<keyword evidence="1" id="KW-1133">Transmembrane helix</keyword>